<protein>
    <submittedName>
        <fullName evidence="2">Uncharacterized protein</fullName>
    </submittedName>
</protein>
<feature type="compositionally biased region" description="Basic and acidic residues" evidence="1">
    <location>
        <begin position="9"/>
        <end position="36"/>
    </location>
</feature>
<sequence length="52" mass="6010">MARRPNYGFEKRQKEMLKQQKKDEKEERKRARKAEEQSGDAPAETDDAGGEG</sequence>
<dbReference type="AlphaFoldDB" id="A0A6J4K9Z8"/>
<accession>A0A6J4K9Z8</accession>
<gene>
    <name evidence="2" type="ORF">AVDCRST_MAG68-230</name>
</gene>
<proteinExistence type="predicted"/>
<organism evidence="2">
    <name type="scientific">uncultured Gemmatimonadota bacterium</name>
    <dbReference type="NCBI Taxonomy" id="203437"/>
    <lineage>
        <taxon>Bacteria</taxon>
        <taxon>Pseudomonadati</taxon>
        <taxon>Gemmatimonadota</taxon>
        <taxon>environmental samples</taxon>
    </lineage>
</organism>
<dbReference type="EMBL" id="CADCTW010000018">
    <property type="protein sequence ID" value="CAA9298873.1"/>
    <property type="molecule type" value="Genomic_DNA"/>
</dbReference>
<feature type="compositionally biased region" description="Acidic residues" evidence="1">
    <location>
        <begin position="43"/>
        <end position="52"/>
    </location>
</feature>
<feature type="region of interest" description="Disordered" evidence="1">
    <location>
        <begin position="1"/>
        <end position="52"/>
    </location>
</feature>
<reference evidence="2" key="1">
    <citation type="submission" date="2020-02" db="EMBL/GenBank/DDBJ databases">
        <authorList>
            <person name="Meier V. D."/>
        </authorList>
    </citation>
    <scope>NUCLEOTIDE SEQUENCE</scope>
    <source>
        <strain evidence="2">AVDCRST_MAG68</strain>
    </source>
</reference>
<evidence type="ECO:0000313" key="2">
    <source>
        <dbReference type="EMBL" id="CAA9298873.1"/>
    </source>
</evidence>
<evidence type="ECO:0000256" key="1">
    <source>
        <dbReference type="SAM" id="MobiDB-lite"/>
    </source>
</evidence>
<name>A0A6J4K9Z8_9BACT</name>